<dbReference type="GO" id="GO:0003677">
    <property type="term" value="F:DNA binding"/>
    <property type="evidence" value="ECO:0007669"/>
    <property type="project" value="UniProtKB-KW"/>
</dbReference>
<dbReference type="InterPro" id="IPR036397">
    <property type="entry name" value="RNaseH_sf"/>
</dbReference>
<dbReference type="PROSITE" id="PS50994">
    <property type="entry name" value="INTEGRASE"/>
    <property type="match status" value="1"/>
</dbReference>
<dbReference type="EMBL" id="JANEYG010000103">
    <property type="protein sequence ID" value="KAJ8913094.1"/>
    <property type="molecule type" value="Genomic_DNA"/>
</dbReference>
<keyword evidence="4" id="KW-0064">Aspartyl protease</keyword>
<feature type="compositionally biased region" description="Polar residues" evidence="12">
    <location>
        <begin position="438"/>
        <end position="448"/>
    </location>
</feature>
<keyword evidence="3" id="KW-0479">Metal-binding</keyword>
<keyword evidence="9" id="KW-0239">DNA-directed DNA polymerase</keyword>
<dbReference type="InterPro" id="IPR041588">
    <property type="entry name" value="Integrase_H2C2"/>
</dbReference>
<keyword evidence="9" id="KW-0548">Nucleotidyltransferase</keyword>
<reference evidence="14 17" key="1">
    <citation type="journal article" date="2023" name="Insect Mol. Biol.">
        <title>Genome sequencing provides insights into the evolution of gene families encoding plant cell wall-degrading enzymes in longhorned beetles.</title>
        <authorList>
            <person name="Shin N.R."/>
            <person name="Okamura Y."/>
            <person name="Kirsch R."/>
            <person name="Pauchet Y."/>
        </authorList>
    </citation>
    <scope>NUCLEOTIDE SEQUENCE [LARGE SCALE GENOMIC DNA]</scope>
    <source>
        <strain evidence="14">EAD_L_NR</strain>
    </source>
</reference>
<dbReference type="GO" id="GO:0006508">
    <property type="term" value="P:proteolysis"/>
    <property type="evidence" value="ECO:0007669"/>
    <property type="project" value="UniProtKB-KW"/>
</dbReference>
<evidence type="ECO:0000256" key="6">
    <source>
        <dbReference type="ARBA" id="ARBA00022842"/>
    </source>
</evidence>
<keyword evidence="2" id="KW-0645">Protease</keyword>
<keyword evidence="5" id="KW-0378">Hydrolase</keyword>
<accession>A0AAV8VFU4</accession>
<keyword evidence="6" id="KW-0460">Magnesium</keyword>
<dbReference type="SUPFAM" id="SSF53098">
    <property type="entry name" value="Ribonuclease H-like"/>
    <property type="match status" value="1"/>
</dbReference>
<evidence type="ECO:0000256" key="7">
    <source>
        <dbReference type="ARBA" id="ARBA00022908"/>
    </source>
</evidence>
<keyword evidence="11" id="KW-0233">DNA recombination</keyword>
<gene>
    <name evidence="15" type="ORF">NQ315_002434</name>
    <name evidence="14" type="ORF">NQ315_006596</name>
    <name evidence="16" type="ORF">NQ315_007043</name>
</gene>
<keyword evidence="8" id="KW-0695">RNA-directed DNA polymerase</keyword>
<evidence type="ECO:0000256" key="10">
    <source>
        <dbReference type="ARBA" id="ARBA00023125"/>
    </source>
</evidence>
<feature type="region of interest" description="Disordered" evidence="12">
    <location>
        <begin position="416"/>
        <end position="457"/>
    </location>
</feature>
<dbReference type="InterPro" id="IPR001584">
    <property type="entry name" value="Integrase_cat-core"/>
</dbReference>
<protein>
    <recommendedName>
        <fullName evidence="1">RNA-directed DNA polymerase</fullName>
        <ecNumber evidence="1">2.7.7.49</ecNumber>
    </recommendedName>
</protein>
<keyword evidence="9" id="KW-0808">Transferase</keyword>
<dbReference type="Pfam" id="PF17921">
    <property type="entry name" value="Integrase_H2C2"/>
    <property type="match status" value="1"/>
</dbReference>
<evidence type="ECO:0000256" key="2">
    <source>
        <dbReference type="ARBA" id="ARBA00022670"/>
    </source>
</evidence>
<evidence type="ECO:0000256" key="3">
    <source>
        <dbReference type="ARBA" id="ARBA00022723"/>
    </source>
</evidence>
<keyword evidence="10" id="KW-0238">DNA-binding</keyword>
<evidence type="ECO:0000313" key="17">
    <source>
        <dbReference type="Proteomes" id="UP001159042"/>
    </source>
</evidence>
<feature type="compositionally biased region" description="Basic residues" evidence="12">
    <location>
        <begin position="427"/>
        <end position="437"/>
    </location>
</feature>
<dbReference type="GO" id="GO:0003887">
    <property type="term" value="F:DNA-directed DNA polymerase activity"/>
    <property type="evidence" value="ECO:0007669"/>
    <property type="project" value="UniProtKB-KW"/>
</dbReference>
<dbReference type="AlphaFoldDB" id="A0AAV8VFU4"/>
<evidence type="ECO:0000313" key="15">
    <source>
        <dbReference type="EMBL" id="KAJ8913754.1"/>
    </source>
</evidence>
<evidence type="ECO:0000256" key="11">
    <source>
        <dbReference type="ARBA" id="ARBA00023172"/>
    </source>
</evidence>
<dbReference type="EMBL" id="JANEYG010000003">
    <property type="protein sequence ID" value="KAJ8924251.1"/>
    <property type="molecule type" value="Genomic_DNA"/>
</dbReference>
<sequence>MRSKQLDDESLRKVITALEGDDSIEFVRWSERGYIMSNGILYHFDPESDDDDPQLVIPANSREEVMKQYHDSSTAGHYGVDRTLKKISSKFYFMGMRRYVTEYIRNCVECQRYKATNLKPAGLLQTPAPAQRFEVIAVDLFGPLPETPRLKRWILIIEDIATKWVELFALEKATSEACAMLLIEEIFLRYGTPRKMISDNGVQFISDIMQKVTYCFDIRTPFIPLYHAESNPVERKNRELKTQLAILVKDKHDTWDEHISSIRFAMNSTTCDTTGHTPAYLTFGRELRSPHDTVYDLRKVVEAENFVPRITPYLKKLSDVLCDAKETLMKKQDARKDKYDQGRRQEDFKVGDRVLLKTHTLSNQQKGFTAKLAPKRDGPYWIKEIVGPNSYIIANNSQGSEIIGKYHVSDLSPFHAAEEADETTPRLPKRKRGRPRKNPQNSGPTSEDLTVVQRGRV</sequence>
<dbReference type="InterPro" id="IPR050951">
    <property type="entry name" value="Retrovirus_Pol_polyprotein"/>
</dbReference>
<evidence type="ECO:0000256" key="1">
    <source>
        <dbReference type="ARBA" id="ARBA00012493"/>
    </source>
</evidence>
<dbReference type="Gene3D" id="1.10.340.70">
    <property type="match status" value="1"/>
</dbReference>
<evidence type="ECO:0000256" key="9">
    <source>
        <dbReference type="ARBA" id="ARBA00022932"/>
    </source>
</evidence>
<dbReference type="FunFam" id="1.10.340.70:FF:000001">
    <property type="entry name" value="Retrovirus-related Pol polyprotein from transposon gypsy-like Protein"/>
    <property type="match status" value="1"/>
</dbReference>
<proteinExistence type="predicted"/>
<comment type="caution">
    <text evidence="14">The sequence shown here is derived from an EMBL/GenBank/DDBJ whole genome shotgun (WGS) entry which is preliminary data.</text>
</comment>
<dbReference type="PANTHER" id="PTHR37984">
    <property type="entry name" value="PROTEIN CBG26694"/>
    <property type="match status" value="1"/>
</dbReference>
<evidence type="ECO:0000256" key="12">
    <source>
        <dbReference type="SAM" id="MobiDB-lite"/>
    </source>
</evidence>
<dbReference type="GO" id="GO:0015074">
    <property type="term" value="P:DNA integration"/>
    <property type="evidence" value="ECO:0007669"/>
    <property type="project" value="UniProtKB-KW"/>
</dbReference>
<name>A0AAV8VFU4_9CUCU</name>
<dbReference type="GO" id="GO:0046872">
    <property type="term" value="F:metal ion binding"/>
    <property type="evidence" value="ECO:0007669"/>
    <property type="project" value="UniProtKB-KW"/>
</dbReference>
<evidence type="ECO:0000256" key="5">
    <source>
        <dbReference type="ARBA" id="ARBA00022801"/>
    </source>
</evidence>
<evidence type="ECO:0000259" key="13">
    <source>
        <dbReference type="PROSITE" id="PS50994"/>
    </source>
</evidence>
<dbReference type="Pfam" id="PF24626">
    <property type="entry name" value="SH3_Tf2-1"/>
    <property type="match status" value="1"/>
</dbReference>
<dbReference type="EC" id="2.7.7.49" evidence="1"/>
<organism evidence="14 17">
    <name type="scientific">Exocentrus adspersus</name>
    <dbReference type="NCBI Taxonomy" id="1586481"/>
    <lineage>
        <taxon>Eukaryota</taxon>
        <taxon>Metazoa</taxon>
        <taxon>Ecdysozoa</taxon>
        <taxon>Arthropoda</taxon>
        <taxon>Hexapoda</taxon>
        <taxon>Insecta</taxon>
        <taxon>Pterygota</taxon>
        <taxon>Neoptera</taxon>
        <taxon>Endopterygota</taxon>
        <taxon>Coleoptera</taxon>
        <taxon>Polyphaga</taxon>
        <taxon>Cucujiformia</taxon>
        <taxon>Chrysomeloidea</taxon>
        <taxon>Cerambycidae</taxon>
        <taxon>Lamiinae</taxon>
        <taxon>Acanthocinini</taxon>
        <taxon>Exocentrus</taxon>
    </lineage>
</organism>
<keyword evidence="7" id="KW-0229">DNA integration</keyword>
<dbReference type="Gene3D" id="3.30.420.10">
    <property type="entry name" value="Ribonuclease H-like superfamily/Ribonuclease H"/>
    <property type="match status" value="1"/>
</dbReference>
<dbReference type="InterPro" id="IPR056924">
    <property type="entry name" value="SH3_Tf2-1"/>
</dbReference>
<dbReference type="EMBL" id="JANEYG010000088">
    <property type="protein sequence ID" value="KAJ8913754.1"/>
    <property type="molecule type" value="Genomic_DNA"/>
</dbReference>
<evidence type="ECO:0000313" key="16">
    <source>
        <dbReference type="EMBL" id="KAJ8924251.1"/>
    </source>
</evidence>
<dbReference type="InterPro" id="IPR012337">
    <property type="entry name" value="RNaseH-like_sf"/>
</dbReference>
<dbReference type="GO" id="GO:0003964">
    <property type="term" value="F:RNA-directed DNA polymerase activity"/>
    <property type="evidence" value="ECO:0007669"/>
    <property type="project" value="UniProtKB-KW"/>
</dbReference>
<dbReference type="Proteomes" id="UP001159042">
    <property type="component" value="Unassembled WGS sequence"/>
</dbReference>
<dbReference type="PANTHER" id="PTHR37984:SF5">
    <property type="entry name" value="PROTEIN NYNRIN-LIKE"/>
    <property type="match status" value="1"/>
</dbReference>
<evidence type="ECO:0000313" key="14">
    <source>
        <dbReference type="EMBL" id="KAJ8913094.1"/>
    </source>
</evidence>
<dbReference type="GO" id="GO:0006310">
    <property type="term" value="P:DNA recombination"/>
    <property type="evidence" value="ECO:0007669"/>
    <property type="project" value="UniProtKB-KW"/>
</dbReference>
<keyword evidence="17" id="KW-1185">Reference proteome</keyword>
<evidence type="ECO:0000256" key="4">
    <source>
        <dbReference type="ARBA" id="ARBA00022750"/>
    </source>
</evidence>
<feature type="domain" description="Integrase catalytic" evidence="13">
    <location>
        <begin position="125"/>
        <end position="286"/>
    </location>
</feature>
<dbReference type="GO" id="GO:0004190">
    <property type="term" value="F:aspartic-type endopeptidase activity"/>
    <property type="evidence" value="ECO:0007669"/>
    <property type="project" value="UniProtKB-KW"/>
</dbReference>
<evidence type="ECO:0000256" key="8">
    <source>
        <dbReference type="ARBA" id="ARBA00022918"/>
    </source>
</evidence>